<gene>
    <name evidence="3" type="ORF">H312_00036</name>
</gene>
<keyword evidence="2" id="KW-0732">Signal</keyword>
<feature type="region of interest" description="Disordered" evidence="1">
    <location>
        <begin position="127"/>
        <end position="159"/>
    </location>
</feature>
<feature type="compositionally biased region" description="Polar residues" evidence="1">
    <location>
        <begin position="144"/>
        <end position="159"/>
    </location>
</feature>
<reference evidence="4" key="1">
    <citation type="submission" date="2013-02" db="EMBL/GenBank/DDBJ databases">
        <authorList>
            <consortium name="The Broad Institute Genome Sequencing Platform"/>
            <person name="Cuomo C."/>
            <person name="Becnel J."/>
            <person name="Sanscrainte N."/>
            <person name="Walker B."/>
            <person name="Young S.K."/>
            <person name="Zeng Q."/>
            <person name="Gargeya S."/>
            <person name="Fitzgerald M."/>
            <person name="Haas B."/>
            <person name="Abouelleil A."/>
            <person name="Alvarado L."/>
            <person name="Arachchi H.M."/>
            <person name="Berlin A.M."/>
            <person name="Chapman S.B."/>
            <person name="Dewar J."/>
            <person name="Goldberg J."/>
            <person name="Griggs A."/>
            <person name="Gujja S."/>
            <person name="Hansen M."/>
            <person name="Howarth C."/>
            <person name="Imamovic A."/>
            <person name="Larimer J."/>
            <person name="McCowan C."/>
            <person name="Murphy C."/>
            <person name="Neiman D."/>
            <person name="Pearson M."/>
            <person name="Priest M."/>
            <person name="Roberts A."/>
            <person name="Saif S."/>
            <person name="Shea T."/>
            <person name="Sisk P."/>
            <person name="Sykes S."/>
            <person name="Wortman J."/>
            <person name="Nusbaum C."/>
            <person name="Birren B."/>
        </authorList>
    </citation>
    <scope>NUCLEOTIDE SEQUENCE [LARGE SCALE GENOMIC DNA]</scope>
    <source>
        <strain evidence="4">PRA339</strain>
    </source>
</reference>
<name>A0A059F505_9MICR</name>
<protein>
    <submittedName>
        <fullName evidence="3">Uncharacterized protein</fullName>
    </submittedName>
</protein>
<proteinExistence type="predicted"/>
<evidence type="ECO:0000256" key="1">
    <source>
        <dbReference type="SAM" id="MobiDB-lite"/>
    </source>
</evidence>
<organism evidence="3 4">
    <name type="scientific">Anncaliia algerae PRA339</name>
    <dbReference type="NCBI Taxonomy" id="1288291"/>
    <lineage>
        <taxon>Eukaryota</taxon>
        <taxon>Fungi</taxon>
        <taxon>Fungi incertae sedis</taxon>
        <taxon>Microsporidia</taxon>
        <taxon>Tubulinosematoidea</taxon>
        <taxon>Tubulinosematidae</taxon>
        <taxon>Anncaliia</taxon>
    </lineage>
</organism>
<evidence type="ECO:0000313" key="4">
    <source>
        <dbReference type="Proteomes" id="UP000030655"/>
    </source>
</evidence>
<dbReference type="OrthoDB" id="10348968at2759"/>
<feature type="chain" id="PRO_5001577751" evidence="2">
    <location>
        <begin position="22"/>
        <end position="159"/>
    </location>
</feature>
<keyword evidence="4" id="KW-1185">Reference proteome</keyword>
<dbReference type="AlphaFoldDB" id="A0A059F505"/>
<accession>A0A059F505</accession>
<evidence type="ECO:0000313" key="3">
    <source>
        <dbReference type="EMBL" id="KCZ82378.1"/>
    </source>
</evidence>
<dbReference type="EMBL" id="KK365130">
    <property type="protein sequence ID" value="KCZ82378.1"/>
    <property type="molecule type" value="Genomic_DNA"/>
</dbReference>
<feature type="signal peptide" evidence="2">
    <location>
        <begin position="1"/>
        <end position="21"/>
    </location>
</feature>
<dbReference type="VEuPathDB" id="MicrosporidiaDB:H312_00036"/>
<dbReference type="HOGENOM" id="CLU_1547158_0_0_1"/>
<sequence length="159" mass="18284">MYIKFTSLICMIFLNIKNVYSSDTIDSKPIPLVHTNISFAQNFLLFKADAVNIQFFINDSPLHSPSSLNFPDDNINEKEYLKKENVGNFANYFQNDANSKIFFEKLGETTKDFLSLVEKSYINFENPSKKNDDIEENNSKTKKNNINGDLNENSKSMIV</sequence>
<reference evidence="3 4" key="2">
    <citation type="submission" date="2014-03" db="EMBL/GenBank/DDBJ databases">
        <title>The Genome Sequence of Anncaliia algerae insect isolate PRA339.</title>
        <authorList>
            <consortium name="The Broad Institute Genome Sequencing Platform"/>
            <consortium name="The Broad Institute Genome Sequencing Center for Infectious Disease"/>
            <person name="Cuomo C."/>
            <person name="Becnel J."/>
            <person name="Sanscrainte N."/>
            <person name="Walker B."/>
            <person name="Young S.K."/>
            <person name="Zeng Q."/>
            <person name="Gargeya S."/>
            <person name="Fitzgerald M."/>
            <person name="Haas B."/>
            <person name="Abouelleil A."/>
            <person name="Alvarado L."/>
            <person name="Arachchi H.M."/>
            <person name="Berlin A.M."/>
            <person name="Chapman S.B."/>
            <person name="Dewar J."/>
            <person name="Goldberg J."/>
            <person name="Griggs A."/>
            <person name="Gujja S."/>
            <person name="Hansen M."/>
            <person name="Howarth C."/>
            <person name="Imamovic A."/>
            <person name="Larimer J."/>
            <person name="McCowan C."/>
            <person name="Murphy C."/>
            <person name="Neiman D."/>
            <person name="Pearson M."/>
            <person name="Priest M."/>
            <person name="Roberts A."/>
            <person name="Saif S."/>
            <person name="Shea T."/>
            <person name="Sisk P."/>
            <person name="Sykes S."/>
            <person name="Wortman J."/>
            <person name="Nusbaum C."/>
            <person name="Birren B."/>
        </authorList>
    </citation>
    <scope>NUCLEOTIDE SEQUENCE [LARGE SCALE GENOMIC DNA]</scope>
    <source>
        <strain evidence="3 4">PRA339</strain>
    </source>
</reference>
<evidence type="ECO:0000256" key="2">
    <source>
        <dbReference type="SAM" id="SignalP"/>
    </source>
</evidence>
<dbReference type="Proteomes" id="UP000030655">
    <property type="component" value="Unassembled WGS sequence"/>
</dbReference>